<dbReference type="InterPro" id="IPR002401">
    <property type="entry name" value="Cyt_P450_E_grp-I"/>
</dbReference>
<keyword evidence="5 8" id="KW-0408">Iron</keyword>
<keyword evidence="9" id="KW-1133">Transmembrane helix</keyword>
<evidence type="ECO:0000256" key="3">
    <source>
        <dbReference type="ARBA" id="ARBA00022723"/>
    </source>
</evidence>
<keyword evidence="9" id="KW-0472">Membrane</keyword>
<dbReference type="InterPro" id="IPR036396">
    <property type="entry name" value="Cyt_P450_sf"/>
</dbReference>
<gene>
    <name evidence="10" type="ORF">DSL72_000171</name>
</gene>
<dbReference type="GO" id="GO:0016705">
    <property type="term" value="F:oxidoreductase activity, acting on paired donors, with incorporation or reduction of molecular oxygen"/>
    <property type="evidence" value="ECO:0007669"/>
    <property type="project" value="InterPro"/>
</dbReference>
<feature type="binding site" description="axial binding residue" evidence="8">
    <location>
        <position position="471"/>
    </location>
    <ligand>
        <name>heme</name>
        <dbReference type="ChEBI" id="CHEBI:30413"/>
    </ligand>
    <ligandPart>
        <name>Fe</name>
        <dbReference type="ChEBI" id="CHEBI:18248"/>
    </ligandPart>
</feature>
<dbReference type="SUPFAM" id="SSF48264">
    <property type="entry name" value="Cytochrome P450"/>
    <property type="match status" value="1"/>
</dbReference>
<evidence type="ECO:0008006" key="12">
    <source>
        <dbReference type="Google" id="ProtNLM"/>
    </source>
</evidence>
<comment type="cofactor">
    <cofactor evidence="1 8">
        <name>heme</name>
        <dbReference type="ChEBI" id="CHEBI:30413"/>
    </cofactor>
</comment>
<proteinExistence type="inferred from homology"/>
<evidence type="ECO:0000256" key="7">
    <source>
        <dbReference type="ARBA" id="ARBA00023033"/>
    </source>
</evidence>
<dbReference type="GO" id="GO:0005506">
    <property type="term" value="F:iron ion binding"/>
    <property type="evidence" value="ECO:0007669"/>
    <property type="project" value="InterPro"/>
</dbReference>
<evidence type="ECO:0000256" key="2">
    <source>
        <dbReference type="ARBA" id="ARBA00010617"/>
    </source>
</evidence>
<dbReference type="Gene3D" id="1.10.630.10">
    <property type="entry name" value="Cytochrome P450"/>
    <property type="match status" value="1"/>
</dbReference>
<dbReference type="AlphaFoldDB" id="A0A8A3P3R0"/>
<dbReference type="EMBL" id="CP063406">
    <property type="protein sequence ID" value="QSZ30614.1"/>
    <property type="molecule type" value="Genomic_DNA"/>
</dbReference>
<dbReference type="PRINTS" id="PR00385">
    <property type="entry name" value="P450"/>
</dbReference>
<dbReference type="OrthoDB" id="3945418at2759"/>
<dbReference type="Proteomes" id="UP000672032">
    <property type="component" value="Chromosome 2"/>
</dbReference>
<sequence length="529" mass="60995">MYFLPIELVLLVAIIGIATYAFGLVLYRLFFAPLSGFPGPKFAAATGWYEFYYDYWLNGKYIFKIEEMHKKYGELRESREIMTRYLIMNTQGPIVRVNPEELSIHDPDFYNEIYVTESKRRTNNYDVYCKGIDFDGSHFLTTDHDLHRRRRKPLEPFFSRMGISRLQPMLIEVVKKLEQRLVEYKGTDKAIRLDHAFSAFSGDIISKICWEDENEFLDDASFAPEWYNVIHMIARSVPLFTGFPLLVQILGYIPESILLWAFPQGQHFTRFKTIAHQNILKAKQEKSATKNKSTAANEHVSLFRFIVNSDMPESELSDDRLTKEAQVILAAGTASSARALSFISYYILANEHIRTRLQGELKEVMGAWPHKTPSWADLERVQYLQALIKEGLRLSYGVMHRLPRVSPDLPIKYKQWTIPPGAAVGMSAYFMHSDANVYPKPEEFIPERWLGNINPAMYKSYVPYCRGSRNCLGVNLAQAEMSLALAVLFRPNGPILKLYKTSERDVKQVHDFVLPLPDVRTKGVRITVV</sequence>
<organism evidence="10 11">
    <name type="scientific">Monilinia vaccinii-corymbosi</name>
    <dbReference type="NCBI Taxonomy" id="61207"/>
    <lineage>
        <taxon>Eukaryota</taxon>
        <taxon>Fungi</taxon>
        <taxon>Dikarya</taxon>
        <taxon>Ascomycota</taxon>
        <taxon>Pezizomycotina</taxon>
        <taxon>Leotiomycetes</taxon>
        <taxon>Helotiales</taxon>
        <taxon>Sclerotiniaceae</taxon>
        <taxon>Monilinia</taxon>
    </lineage>
</organism>
<dbReference type="PANTHER" id="PTHR24305:SF157">
    <property type="entry name" value="N-ACETYLTRYPTOPHAN 6-HYDROXYLASE IVOC-RELATED"/>
    <property type="match status" value="1"/>
</dbReference>
<evidence type="ECO:0000313" key="10">
    <source>
        <dbReference type="EMBL" id="QSZ30614.1"/>
    </source>
</evidence>
<evidence type="ECO:0000256" key="9">
    <source>
        <dbReference type="SAM" id="Phobius"/>
    </source>
</evidence>
<protein>
    <recommendedName>
        <fullName evidence="12">Cytochrome P450</fullName>
    </recommendedName>
</protein>
<keyword evidence="4" id="KW-0560">Oxidoreductase</keyword>
<dbReference type="PANTHER" id="PTHR24305">
    <property type="entry name" value="CYTOCHROME P450"/>
    <property type="match status" value="1"/>
</dbReference>
<accession>A0A8A3P3R0</accession>
<dbReference type="CDD" id="cd11062">
    <property type="entry name" value="CYP58-like"/>
    <property type="match status" value="1"/>
</dbReference>
<dbReference type="GO" id="GO:0004497">
    <property type="term" value="F:monooxygenase activity"/>
    <property type="evidence" value="ECO:0007669"/>
    <property type="project" value="UniProtKB-KW"/>
</dbReference>
<keyword evidence="7" id="KW-0503">Monooxygenase</keyword>
<dbReference type="Pfam" id="PF00067">
    <property type="entry name" value="p450"/>
    <property type="match status" value="1"/>
</dbReference>
<comment type="similarity">
    <text evidence="2">Belongs to the cytochrome P450 family.</text>
</comment>
<evidence type="ECO:0000256" key="4">
    <source>
        <dbReference type="ARBA" id="ARBA00023002"/>
    </source>
</evidence>
<dbReference type="GO" id="GO:0020037">
    <property type="term" value="F:heme binding"/>
    <property type="evidence" value="ECO:0007669"/>
    <property type="project" value="InterPro"/>
</dbReference>
<reference evidence="10" key="1">
    <citation type="submission" date="2020-10" db="EMBL/GenBank/DDBJ databases">
        <title>Genome Sequence of Monilinia vaccinii-corymbosi Sheds Light on Mummy Berry Disease Infection of Blueberry and Mating Type.</title>
        <authorList>
            <person name="Yow A.G."/>
            <person name="Zhang Y."/>
            <person name="Bansal K."/>
            <person name="Eacker S.M."/>
            <person name="Sullivan S."/>
            <person name="Liachko I."/>
            <person name="Cubeta M.A."/>
            <person name="Rollins J.A."/>
            <person name="Ashrafi H."/>
        </authorList>
    </citation>
    <scope>NUCLEOTIDE SEQUENCE</scope>
    <source>
        <strain evidence="10">RL-1</strain>
    </source>
</reference>
<keyword evidence="3 8" id="KW-0479">Metal-binding</keyword>
<dbReference type="InterPro" id="IPR001128">
    <property type="entry name" value="Cyt_P450"/>
</dbReference>
<name>A0A8A3P3R0_9HELO</name>
<evidence type="ECO:0000313" key="11">
    <source>
        <dbReference type="Proteomes" id="UP000672032"/>
    </source>
</evidence>
<evidence type="ECO:0000256" key="6">
    <source>
        <dbReference type="ARBA" id="ARBA00023026"/>
    </source>
</evidence>
<evidence type="ECO:0000256" key="1">
    <source>
        <dbReference type="ARBA" id="ARBA00001971"/>
    </source>
</evidence>
<dbReference type="InterPro" id="IPR050121">
    <property type="entry name" value="Cytochrome_P450_monoxygenase"/>
</dbReference>
<keyword evidence="8" id="KW-0349">Heme</keyword>
<keyword evidence="11" id="KW-1185">Reference proteome</keyword>
<keyword evidence="6" id="KW-0843">Virulence</keyword>
<feature type="transmembrane region" description="Helical" evidence="9">
    <location>
        <begin position="6"/>
        <end position="27"/>
    </location>
</feature>
<evidence type="ECO:0000256" key="8">
    <source>
        <dbReference type="PIRSR" id="PIRSR602401-1"/>
    </source>
</evidence>
<evidence type="ECO:0000256" key="5">
    <source>
        <dbReference type="ARBA" id="ARBA00023004"/>
    </source>
</evidence>
<dbReference type="PRINTS" id="PR00463">
    <property type="entry name" value="EP450I"/>
</dbReference>
<keyword evidence="9" id="KW-0812">Transmembrane</keyword>